<evidence type="ECO:0000313" key="2">
    <source>
        <dbReference type="EMBL" id="KAF6344868.1"/>
    </source>
</evidence>
<gene>
    <name evidence="2" type="ORF">mRhiFer1_010244</name>
</gene>
<feature type="region of interest" description="Disordered" evidence="1">
    <location>
        <begin position="1"/>
        <end position="20"/>
    </location>
</feature>
<comment type="caution">
    <text evidence="2">The sequence shown here is derived from an EMBL/GenBank/DDBJ whole genome shotgun (WGS) entry which is preliminary data.</text>
</comment>
<organism evidence="2 3">
    <name type="scientific">Rhinolophus ferrumequinum</name>
    <name type="common">Greater horseshoe bat</name>
    <dbReference type="NCBI Taxonomy" id="59479"/>
    <lineage>
        <taxon>Eukaryota</taxon>
        <taxon>Metazoa</taxon>
        <taxon>Chordata</taxon>
        <taxon>Craniata</taxon>
        <taxon>Vertebrata</taxon>
        <taxon>Euteleostomi</taxon>
        <taxon>Mammalia</taxon>
        <taxon>Eutheria</taxon>
        <taxon>Laurasiatheria</taxon>
        <taxon>Chiroptera</taxon>
        <taxon>Yinpterochiroptera</taxon>
        <taxon>Rhinolophoidea</taxon>
        <taxon>Rhinolophidae</taxon>
        <taxon>Rhinolophinae</taxon>
        <taxon>Rhinolophus</taxon>
    </lineage>
</organism>
<name>A0A7J7X5P5_RHIFE</name>
<dbReference type="AlphaFoldDB" id="A0A7J7X5P5"/>
<evidence type="ECO:0000256" key="1">
    <source>
        <dbReference type="SAM" id="MobiDB-lite"/>
    </source>
</evidence>
<dbReference type="EMBL" id="JACAGC010000009">
    <property type="protein sequence ID" value="KAF6344868.1"/>
    <property type="molecule type" value="Genomic_DNA"/>
</dbReference>
<sequence length="126" mass="13647">MPGGNWRRGRATSPSQIFGPEQLSIVGAGGYNDLPVDQEKSQPAFLPEAQSILPCSAYPACLPATKGLKSQREATPAGQDMGKREGGFYKQIYSNIESEGREGKRVGEAEAGPQKGKQQLVQWLRK</sequence>
<evidence type="ECO:0000313" key="3">
    <source>
        <dbReference type="Proteomes" id="UP000585614"/>
    </source>
</evidence>
<reference evidence="2 3" key="1">
    <citation type="journal article" date="2020" name="Nature">
        <title>Six reference-quality genomes reveal evolution of bat adaptations.</title>
        <authorList>
            <person name="Jebb D."/>
            <person name="Huang Z."/>
            <person name="Pippel M."/>
            <person name="Hughes G.M."/>
            <person name="Lavrichenko K."/>
            <person name="Devanna P."/>
            <person name="Winkler S."/>
            <person name="Jermiin L.S."/>
            <person name="Skirmuntt E.C."/>
            <person name="Katzourakis A."/>
            <person name="Burkitt-Gray L."/>
            <person name="Ray D.A."/>
            <person name="Sullivan K.A.M."/>
            <person name="Roscito J.G."/>
            <person name="Kirilenko B.M."/>
            <person name="Davalos L.M."/>
            <person name="Corthals A.P."/>
            <person name="Power M.L."/>
            <person name="Jones G."/>
            <person name="Ransome R.D."/>
            <person name="Dechmann D.K.N."/>
            <person name="Locatelli A.G."/>
            <person name="Puechmaille S.J."/>
            <person name="Fedrigo O."/>
            <person name="Jarvis E.D."/>
            <person name="Hiller M."/>
            <person name="Vernes S.C."/>
            <person name="Myers E.W."/>
            <person name="Teeling E.C."/>
        </authorList>
    </citation>
    <scope>NUCLEOTIDE SEQUENCE [LARGE SCALE GENOMIC DNA]</scope>
    <source>
        <strain evidence="2">MRhiFer1</strain>
        <tissue evidence="2">Lung</tissue>
    </source>
</reference>
<proteinExistence type="predicted"/>
<feature type="compositionally biased region" description="Basic and acidic residues" evidence="1">
    <location>
        <begin position="98"/>
        <end position="108"/>
    </location>
</feature>
<feature type="region of interest" description="Disordered" evidence="1">
    <location>
        <begin position="67"/>
        <end position="126"/>
    </location>
</feature>
<dbReference type="Proteomes" id="UP000585614">
    <property type="component" value="Unassembled WGS sequence"/>
</dbReference>
<protein>
    <submittedName>
        <fullName evidence="2">Uncharacterized protein</fullName>
    </submittedName>
</protein>
<accession>A0A7J7X5P5</accession>
<feature type="compositionally biased region" description="Polar residues" evidence="1">
    <location>
        <begin position="116"/>
        <end position="126"/>
    </location>
</feature>